<dbReference type="Pfam" id="PF00561">
    <property type="entry name" value="Abhydrolase_1"/>
    <property type="match status" value="1"/>
</dbReference>
<organism evidence="6 7">
    <name type="scientific">Fibrisoma limi BUZ 3</name>
    <dbReference type="NCBI Taxonomy" id="1185876"/>
    <lineage>
        <taxon>Bacteria</taxon>
        <taxon>Pseudomonadati</taxon>
        <taxon>Bacteroidota</taxon>
        <taxon>Cytophagia</taxon>
        <taxon>Cytophagales</taxon>
        <taxon>Spirosomataceae</taxon>
        <taxon>Fibrisoma</taxon>
    </lineage>
</organism>
<feature type="active site" description="Charge relay system" evidence="4">
    <location>
        <position position="173"/>
    </location>
</feature>
<dbReference type="PANTHER" id="PTHR10794:SF94">
    <property type="entry name" value="ESTERASE YHET-RELATED"/>
    <property type="match status" value="1"/>
</dbReference>
<dbReference type="PROSITE" id="PS01133">
    <property type="entry name" value="UPF0017"/>
    <property type="match status" value="1"/>
</dbReference>
<evidence type="ECO:0000256" key="1">
    <source>
        <dbReference type="ARBA" id="ARBA00010884"/>
    </source>
</evidence>
<dbReference type="InterPro" id="IPR029058">
    <property type="entry name" value="AB_hydrolase_fold"/>
</dbReference>
<dbReference type="InterPro" id="IPR050960">
    <property type="entry name" value="AB_hydrolase_4_sf"/>
</dbReference>
<accession>I2GKJ5</accession>
<comment type="similarity">
    <text evidence="1">Belongs to the AB hydrolase superfamily. AB hydrolase 4 family.</text>
</comment>
<dbReference type="InterPro" id="IPR000073">
    <property type="entry name" value="AB_hydrolase_1"/>
</dbReference>
<dbReference type="GO" id="GO:0047372">
    <property type="term" value="F:monoacylglycerol lipase activity"/>
    <property type="evidence" value="ECO:0007669"/>
    <property type="project" value="TreeGrafter"/>
</dbReference>
<dbReference type="PIRSF" id="PIRSF005211">
    <property type="entry name" value="Ab_hydro_YheT"/>
    <property type="match status" value="1"/>
</dbReference>
<keyword evidence="2" id="KW-0719">Serine esterase</keyword>
<evidence type="ECO:0000313" key="6">
    <source>
        <dbReference type="EMBL" id="CCH54421.1"/>
    </source>
</evidence>
<name>I2GKJ5_9BACT</name>
<dbReference type="GO" id="GO:0034338">
    <property type="term" value="F:short-chain carboxylesterase activity"/>
    <property type="evidence" value="ECO:0007669"/>
    <property type="project" value="TreeGrafter"/>
</dbReference>
<dbReference type="InterPro" id="IPR012020">
    <property type="entry name" value="ABHD4"/>
</dbReference>
<dbReference type="RefSeq" id="WP_009282999.1">
    <property type="nucleotide sequence ID" value="NZ_CAIT01000007.1"/>
</dbReference>
<dbReference type="Gene3D" id="3.40.50.1820">
    <property type="entry name" value="alpha/beta hydrolase"/>
    <property type="match status" value="1"/>
</dbReference>
<evidence type="ECO:0000259" key="5">
    <source>
        <dbReference type="Pfam" id="PF00561"/>
    </source>
</evidence>
<evidence type="ECO:0000256" key="4">
    <source>
        <dbReference type="PIRSR" id="PIRSR005211-1"/>
    </source>
</evidence>
<comment type="caution">
    <text evidence="6">The sequence shown here is derived from an EMBL/GenBank/DDBJ whole genome shotgun (WGS) entry which is preliminary data.</text>
</comment>
<keyword evidence="3 6" id="KW-0378">Hydrolase</keyword>
<sequence length="363" mass="40728">MPLITPSSYQPPARLWNGHLQTIAPSLFRKVTVSYTRERIDTPDDDFLDLDWAEGLGRGAGGNRHGAEGMGLRAREAAYEGISSVSQAPLSKPPLAILSHGLEGDTTRPYLAGMVRHLTQNGFDCLAWHYRSCSGELNRQARFYHIGETSDLDIVIQYALSKGYTTMYLVGFSAGGNVTLKYLGERGETVHPAIQRAVVFSVPLDLITATKRLETWDSLIYNYRFSRTLKRKVFEKARVMPDKININGLRKARTVREFDDLITAPLHGFRDVTDYYTRNSSLQFVSKITVPTLIVNARNDPFLSPECFPEQLARELPNVWMEFPQQGGHCGFPPKTGGISGTYWSEERAVSFLKQPVEPDIVP</sequence>
<dbReference type="SUPFAM" id="SSF53474">
    <property type="entry name" value="alpha/beta-Hydrolases"/>
    <property type="match status" value="1"/>
</dbReference>
<dbReference type="EMBL" id="CAIT01000007">
    <property type="protein sequence ID" value="CCH54421.1"/>
    <property type="molecule type" value="Genomic_DNA"/>
</dbReference>
<dbReference type="AlphaFoldDB" id="I2GKJ5"/>
<gene>
    <name evidence="6" type="ORF">BN8_03586</name>
</gene>
<reference evidence="6 7" key="1">
    <citation type="journal article" date="2012" name="J. Bacteriol.">
        <title>Genome Sequence of the Filamentous Bacterium Fibrisoma limi BUZ 3T.</title>
        <authorList>
            <person name="Filippini M."/>
            <person name="Qi W."/>
            <person name="Jaenicke S."/>
            <person name="Goesmann A."/>
            <person name="Smits T.H."/>
            <person name="Bagheri H.C."/>
        </authorList>
    </citation>
    <scope>NUCLEOTIDE SEQUENCE [LARGE SCALE GENOMIC DNA]</scope>
    <source>
        <strain evidence="7">BUZ 3T</strain>
    </source>
</reference>
<feature type="active site" description="Charge relay system" evidence="4">
    <location>
        <position position="300"/>
    </location>
</feature>
<feature type="domain" description="AB hydrolase-1" evidence="5">
    <location>
        <begin position="97"/>
        <end position="332"/>
    </location>
</feature>
<evidence type="ECO:0000256" key="2">
    <source>
        <dbReference type="ARBA" id="ARBA00022487"/>
    </source>
</evidence>
<protein>
    <submittedName>
        <fullName evidence="6">Alpha/beta hydrolase fold protein</fullName>
    </submittedName>
</protein>
<feature type="active site" description="Charge relay system" evidence="4">
    <location>
        <position position="329"/>
    </location>
</feature>
<keyword evidence="7" id="KW-1185">Reference proteome</keyword>
<dbReference type="Proteomes" id="UP000009309">
    <property type="component" value="Unassembled WGS sequence"/>
</dbReference>
<dbReference type="InterPro" id="IPR000952">
    <property type="entry name" value="AB_hydrolase_4_CS"/>
</dbReference>
<dbReference type="STRING" id="1185876.BN8_03586"/>
<dbReference type="PANTHER" id="PTHR10794">
    <property type="entry name" value="ABHYDROLASE DOMAIN-CONTAINING PROTEIN"/>
    <property type="match status" value="1"/>
</dbReference>
<evidence type="ECO:0000256" key="3">
    <source>
        <dbReference type="ARBA" id="ARBA00022801"/>
    </source>
</evidence>
<proteinExistence type="inferred from homology"/>
<dbReference type="OrthoDB" id="332676at2"/>
<evidence type="ECO:0000313" key="7">
    <source>
        <dbReference type="Proteomes" id="UP000009309"/>
    </source>
</evidence>
<dbReference type="eggNOG" id="COG0429">
    <property type="taxonomic scope" value="Bacteria"/>
</dbReference>